<comment type="caution">
    <text evidence="3">The sequence shown here is derived from an EMBL/GenBank/DDBJ whole genome shotgun (WGS) entry which is preliminary data.</text>
</comment>
<sequence>MAADTAGAVPLVACGAKAESQQVLIVDSETRLRRGPEEVGEIWVSGPSVGVGYWGRPEETEHAFNAYVADTGEGPYLRTGDLGFVCAGELFVTGRWNDLITIRDIKYYPNDIEDTVGGSDPALMPGRTAVFTVKPNPRADEQLVIVQEVNRASLNSDLSGAVEAIRAAVLATHNVSAHDVLLVEPMQVPTTTSGKIQRSACRQRFVDGGFAPVAQWHAPPPAATPKGPRLNFGKLADAMRNSLQQQRSQRD</sequence>
<dbReference type="AlphaFoldDB" id="A0A1A3U1L9"/>
<dbReference type="SUPFAM" id="SSF56801">
    <property type="entry name" value="Acetyl-CoA synthetase-like"/>
    <property type="match status" value="1"/>
</dbReference>
<evidence type="ECO:0000259" key="2">
    <source>
        <dbReference type="Pfam" id="PF23024"/>
    </source>
</evidence>
<dbReference type="EMBL" id="LZMF01000053">
    <property type="protein sequence ID" value="OBK88766.1"/>
    <property type="molecule type" value="Genomic_DNA"/>
</dbReference>
<dbReference type="Proteomes" id="UP000093759">
    <property type="component" value="Unassembled WGS sequence"/>
</dbReference>
<comment type="similarity">
    <text evidence="1">Belongs to the ATP-dependent AMP-binding enzyme family.</text>
</comment>
<gene>
    <name evidence="3" type="ORF">A5648_21485</name>
</gene>
<dbReference type="PANTHER" id="PTHR22754:SF32">
    <property type="entry name" value="DISCO-INTERACTING PROTEIN 2"/>
    <property type="match status" value="1"/>
</dbReference>
<evidence type="ECO:0000313" key="3">
    <source>
        <dbReference type="EMBL" id="OBK88766.1"/>
    </source>
</evidence>
<dbReference type="InterPro" id="IPR045851">
    <property type="entry name" value="AMP-bd_C_sf"/>
</dbReference>
<name>A0A1A3U1L9_MYCSD</name>
<dbReference type="PANTHER" id="PTHR22754">
    <property type="entry name" value="DISCO-INTERACTING PROTEIN 2 DIP2 -RELATED"/>
    <property type="match status" value="1"/>
</dbReference>
<evidence type="ECO:0000256" key="1">
    <source>
        <dbReference type="ARBA" id="ARBA00006432"/>
    </source>
</evidence>
<protein>
    <recommendedName>
        <fullName evidence="2">AMP-binding enzyme C-terminal domain-containing protein</fullName>
    </recommendedName>
</protein>
<evidence type="ECO:0000313" key="4">
    <source>
        <dbReference type="Proteomes" id="UP000093759"/>
    </source>
</evidence>
<dbReference type="Gene3D" id="3.40.50.12780">
    <property type="entry name" value="N-terminal domain of ligase-like"/>
    <property type="match status" value="1"/>
</dbReference>
<proteinExistence type="inferred from homology"/>
<dbReference type="Pfam" id="PF23024">
    <property type="entry name" value="AMP-dom_DIP2-like"/>
    <property type="match status" value="1"/>
</dbReference>
<dbReference type="GO" id="GO:0070566">
    <property type="term" value="F:adenylyltransferase activity"/>
    <property type="evidence" value="ECO:0007669"/>
    <property type="project" value="TreeGrafter"/>
</dbReference>
<feature type="domain" description="AMP-binding enzyme C-terminal" evidence="2">
    <location>
        <begin position="97"/>
        <end position="209"/>
    </location>
</feature>
<dbReference type="InterPro" id="IPR042099">
    <property type="entry name" value="ANL_N_sf"/>
</dbReference>
<dbReference type="GO" id="GO:0005886">
    <property type="term" value="C:plasma membrane"/>
    <property type="evidence" value="ECO:0007669"/>
    <property type="project" value="TreeGrafter"/>
</dbReference>
<organism evidence="3 4">
    <name type="scientific">Mycolicibacter sinensis (strain JDM601)</name>
    <name type="common">Mycobacterium sinense</name>
    <dbReference type="NCBI Taxonomy" id="875328"/>
    <lineage>
        <taxon>Bacteria</taxon>
        <taxon>Bacillati</taxon>
        <taxon>Actinomycetota</taxon>
        <taxon>Actinomycetes</taxon>
        <taxon>Mycobacteriales</taxon>
        <taxon>Mycobacteriaceae</taxon>
        <taxon>Mycolicibacter</taxon>
    </lineage>
</organism>
<dbReference type="InterPro" id="IPR025110">
    <property type="entry name" value="AMP-bd_C"/>
</dbReference>
<reference evidence="4" key="1">
    <citation type="submission" date="2016-06" db="EMBL/GenBank/DDBJ databases">
        <authorList>
            <person name="Sutton G."/>
            <person name="Brinkac L."/>
            <person name="Sanka R."/>
            <person name="Adams M."/>
            <person name="Lau E."/>
            <person name="Garcia-Basteiro A."/>
            <person name="Lopez-Varela E."/>
            <person name="Palencia S."/>
        </authorList>
    </citation>
    <scope>NUCLEOTIDE SEQUENCE [LARGE SCALE GENOMIC DNA]</scope>
    <source>
        <strain evidence="4">1274684.2</strain>
    </source>
</reference>
<dbReference type="Gene3D" id="3.30.300.30">
    <property type="match status" value="1"/>
</dbReference>
<accession>A0A1A3U1L9</accession>
<dbReference type="GO" id="GO:0006633">
    <property type="term" value="P:fatty acid biosynthetic process"/>
    <property type="evidence" value="ECO:0007669"/>
    <property type="project" value="TreeGrafter"/>
</dbReference>